<evidence type="ECO:0000313" key="5">
    <source>
        <dbReference type="RefSeq" id="XP_070461479.1"/>
    </source>
</evidence>
<keyword evidence="4" id="KW-1185">Reference proteome</keyword>
<protein>
    <submittedName>
        <fullName evidence="5">Fibrous sheath-interacting protein 2-like isoform X1</fullName>
    </submittedName>
</protein>
<feature type="compositionally biased region" description="Basic and acidic residues" evidence="2">
    <location>
        <begin position="375"/>
        <end position="394"/>
    </location>
</feature>
<dbReference type="Proteomes" id="UP001652662">
    <property type="component" value="Chromosome X"/>
</dbReference>
<feature type="compositionally biased region" description="Polar residues" evidence="2">
    <location>
        <begin position="5665"/>
        <end position="5676"/>
    </location>
</feature>
<feature type="compositionally biased region" description="Basic and acidic residues" evidence="2">
    <location>
        <begin position="5504"/>
        <end position="5534"/>
    </location>
</feature>
<dbReference type="PANTHER" id="PTHR47315">
    <property type="entry name" value="FIBROUS SHEATH INTERACTING PROTEIN 2"/>
    <property type="match status" value="1"/>
</dbReference>
<feature type="compositionally biased region" description="Basic and acidic residues" evidence="2">
    <location>
        <begin position="1691"/>
        <end position="1710"/>
    </location>
</feature>
<feature type="coiled-coil region" evidence="1">
    <location>
        <begin position="651"/>
        <end position="678"/>
    </location>
</feature>
<feature type="region of interest" description="Disordered" evidence="2">
    <location>
        <begin position="5499"/>
        <end position="5536"/>
    </location>
</feature>
<feature type="domain" description="Fibrous sheath-interacting protein 2 C-terminal" evidence="3">
    <location>
        <begin position="4018"/>
        <end position="4414"/>
    </location>
</feature>
<feature type="region of interest" description="Disordered" evidence="2">
    <location>
        <begin position="323"/>
        <end position="425"/>
    </location>
</feature>
<feature type="region of interest" description="Disordered" evidence="2">
    <location>
        <begin position="2659"/>
        <end position="2687"/>
    </location>
</feature>
<feature type="region of interest" description="Disordered" evidence="2">
    <location>
        <begin position="6819"/>
        <end position="6843"/>
    </location>
</feature>
<reference evidence="5" key="1">
    <citation type="submission" date="2025-08" db="UniProtKB">
        <authorList>
            <consortium name="RefSeq"/>
        </authorList>
    </citation>
    <scope>IDENTIFICATION</scope>
    <source>
        <tissue evidence="5">Blood</tissue>
    </source>
</reference>
<feature type="domain" description="Fibrous sheath-interacting protein 2 C-terminal" evidence="3">
    <location>
        <begin position="4488"/>
        <end position="4692"/>
    </location>
</feature>
<feature type="compositionally biased region" description="Polar residues" evidence="2">
    <location>
        <begin position="3244"/>
        <end position="3264"/>
    </location>
</feature>
<feature type="coiled-coil region" evidence="1">
    <location>
        <begin position="5140"/>
        <end position="5167"/>
    </location>
</feature>
<evidence type="ECO:0000313" key="4">
    <source>
        <dbReference type="Proteomes" id="UP001652662"/>
    </source>
</evidence>
<feature type="domain" description="Fibrous sheath-interacting protein 2 C-terminal" evidence="3">
    <location>
        <begin position="4925"/>
        <end position="5411"/>
    </location>
</feature>
<feature type="compositionally biased region" description="Basic residues" evidence="2">
    <location>
        <begin position="349"/>
        <end position="361"/>
    </location>
</feature>
<gene>
    <name evidence="5" type="primary">LOC103564817</name>
</gene>
<feature type="region of interest" description="Disordered" evidence="2">
    <location>
        <begin position="6686"/>
        <end position="6709"/>
    </location>
</feature>
<proteinExistence type="predicted"/>
<feature type="region of interest" description="Disordered" evidence="2">
    <location>
        <begin position="272"/>
        <end position="293"/>
    </location>
</feature>
<feature type="compositionally biased region" description="Basic and acidic residues" evidence="2">
    <location>
        <begin position="5619"/>
        <end position="5637"/>
    </location>
</feature>
<organism evidence="4 5">
    <name type="scientific">Equus przewalskii</name>
    <name type="common">Przewalski's horse</name>
    <name type="synonym">Equus caballus przewalskii</name>
    <dbReference type="NCBI Taxonomy" id="9798"/>
    <lineage>
        <taxon>Eukaryota</taxon>
        <taxon>Metazoa</taxon>
        <taxon>Chordata</taxon>
        <taxon>Craniata</taxon>
        <taxon>Vertebrata</taxon>
        <taxon>Euteleostomi</taxon>
        <taxon>Mammalia</taxon>
        <taxon>Eutheria</taxon>
        <taxon>Laurasiatheria</taxon>
        <taxon>Perissodactyla</taxon>
        <taxon>Equidae</taxon>
        <taxon>Equus</taxon>
    </lineage>
</organism>
<evidence type="ECO:0000259" key="3">
    <source>
        <dbReference type="Pfam" id="PF15783"/>
    </source>
</evidence>
<dbReference type="InterPro" id="IPR031554">
    <property type="entry name" value="FSIP2_C"/>
</dbReference>
<feature type="region of interest" description="Disordered" evidence="2">
    <location>
        <begin position="5590"/>
        <end position="5637"/>
    </location>
</feature>
<feature type="compositionally biased region" description="Polar residues" evidence="2">
    <location>
        <begin position="6768"/>
        <end position="6778"/>
    </location>
</feature>
<feature type="compositionally biased region" description="Basic and acidic residues" evidence="2">
    <location>
        <begin position="5705"/>
        <end position="5726"/>
    </location>
</feature>
<name>A0ABM4N962_EQUPR</name>
<dbReference type="Pfam" id="PF15783">
    <property type="entry name" value="FSIP2"/>
    <property type="match status" value="4"/>
</dbReference>
<feature type="compositionally biased region" description="Basic and acidic residues" evidence="2">
    <location>
        <begin position="338"/>
        <end position="348"/>
    </location>
</feature>
<feature type="region of interest" description="Disordered" evidence="2">
    <location>
        <begin position="3244"/>
        <end position="3267"/>
    </location>
</feature>
<accession>A0ABM4N962</accession>
<dbReference type="GeneID" id="103564817"/>
<feature type="region of interest" description="Disordered" evidence="2">
    <location>
        <begin position="5665"/>
        <end position="5741"/>
    </location>
</feature>
<feature type="compositionally biased region" description="Basic and acidic residues" evidence="2">
    <location>
        <begin position="5590"/>
        <end position="5609"/>
    </location>
</feature>
<feature type="region of interest" description="Disordered" evidence="2">
    <location>
        <begin position="6768"/>
        <end position="6794"/>
    </location>
</feature>
<feature type="region of interest" description="Disordered" evidence="2">
    <location>
        <begin position="6856"/>
        <end position="6894"/>
    </location>
</feature>
<feature type="compositionally biased region" description="Polar residues" evidence="2">
    <location>
        <begin position="6687"/>
        <end position="6704"/>
    </location>
</feature>
<evidence type="ECO:0000256" key="2">
    <source>
        <dbReference type="SAM" id="MobiDB-lite"/>
    </source>
</evidence>
<feature type="region of interest" description="Disordered" evidence="2">
    <location>
        <begin position="626"/>
        <end position="647"/>
    </location>
</feature>
<dbReference type="PANTHER" id="PTHR47315:SF3">
    <property type="entry name" value="FIBROUS SHEATH-INTERACTING PROTEIN 2-LIKE"/>
    <property type="match status" value="1"/>
</dbReference>
<feature type="domain" description="Fibrous sheath-interacting protein 2 C-terminal" evidence="3">
    <location>
        <begin position="5866"/>
        <end position="6739"/>
    </location>
</feature>
<sequence length="6894" mass="775778">MDLYLSNCYKAAQAAATKAAASSLTVKREKCDTSSQKNPIPEVGAAQLLDLPLGVKLPVIPGSNNVFYTTNISEKLYQSSYDFNLTDPYGRLLETSYKSLHDPHLKAYYKRKDILRRLRKGGYITSNNKVVCTLKELNKYRQYLTSLKLDFERNYVRKQTMIKNQVNKLYEIKRAYENYENAPFQKWLLQESPRVTPDEELLIKNRYVDMISRELDKVEHMAEEQSALQMKEEERRHRDHIKRKLRHRRQIEEEWKKKEMLLLSKIEEEVKRKARVEEQRRKTRQETHQKKQGLLEKKIAYHLQKMQMNELKKVKQEGITFESKGQDETEVSSAQIKKMSDATSDQKFHHGQKRSTHHSHGFVKLPAKKSTSSPPRHDVQSNTPEQKKDKEMTKASHPLHYGGIKSTSSQAPDGADKTKDVPRHSPQDILQQEVTFAELSGKKAKKLSLNCDPDPPGAHQIFPSRDSSVKQQNYYQNHCQEKVTSEELSSIIHNIMTWVVAAVTNVLYPAITKYEERLRNSTYPMPDDSTVSSDSPSCYSTCSEKLLYETRETFQAKPCAKAADKVIEQPAAPLKPSSAHKERIVVGKTYHREEKPKASEPKYNETSEAPKCKICKSDSHLFAPIKTGAKKSKDATTEPDGLERPLSSDDKAKAVNEMQELKNVFVNCKNQLKEETKLILENVYHEMVSELTQTIPTLSSVTAKALVDQTDTDKGDLLSNVDISSAAAEIIENVLEKLQAAVEKKCTEVFSQENLSVHFKSDLTASGEHFISPKEKTSKASLAYTLENMNDIAEDMVHVILEKLMALASSTQNELAHLEISTEPAYQQHRKDPTTTFLQRASKRKFSAEPHAANLIGKEEIQNLVSNIFSQSSLVGYIEEAISTILGYVQIGLNNERLIATEETVIILQLLDDILAQLPRKPQKTDVQKRRHPRLSSPSSTEEKNRLASTRVANGPRHGCPLLPINVPVMVLYSEDKNEEIDKIVENVLIPSIKDEKAKLQEQVPDHWLTRENAGFEYKRNMNLLTKAAYQGNVAFHDWELKSDLPMFNTKDLFKDKPCLNKDILLFSQDEKHQIQKSSENIITSILAQILEDISSGPSSHIDYKTRKEASLLTSGKPQDLSYQQWMDQMFSVSEIHTVAQEIVDAVLKILHIASSHIFRYSAVHQTSLDDADVPKKEPLEIWFESKKEMKFLSALDIDPTKHPWLEPRGSESASEPVVHINDKIIDTIFKKLNSFICPKLQNYFKPESHAAHFKPAPGKKSLFHSHLSAYTTKVVKIVLDAIQKELKYNKKNLNVRKSGLPKNFTETGCFADTEQVLDSVVTKLNNDIMTSSLATCICEVLSGNTDKSNVLLSADKLRSKISHGTADIDQQKLLPSHCPHLQGEVHKRTRSQVLDRIRDTLYDMLCKLIGDHLNSPLSDEQNREWINENLRTTTTLQSNIQLMSHTILEDIITKLCSGEMDCIFTNPEFKAVSEYVDTDSLSFTLLIDEMSRCSDIISSMVSSVIQPGSQEVTNNTGKIAAPKTRTTQEKHPNKLKVRASDILEMVFAKLEGFAHRNLETLGTIINRNKKSKKTYWESESTNICANTHKKRLQSALYVHAKKVSSTILKAVQTELNVSLPDLETCISKPLQEKKMLKNLVNLILDAVPTDMFNETEPEEKGIENYRYRPIYGNFLPGGADPESYLEDPADTEKESAGEERPPKEETKSDCFKQQELERTLKMFEVELKEAQKSPLVPIIRNILNEIFQNDLVAQLNLLPLPQYHLYDIPHAGDEPVAQIPVQSLDNITDSLVSEADVAVVADNVVRSIFQKLYSAVMTDGNANENRYNTITFPANFSLPEHASGGESSVYSTILDRNPCTLQSTFSFSKLTKINVVEDIIQLVLTSLETFTISKVKALFCPHINFTVPMALPLQQAETALSQPWLSTKDSYCDEQFSYCSVDCNKSGKTTSICQLTASKLNMYATEVARQILQGIKHKLDKELKSSLTHHVVVSESIPSQIVNTVLDIVSTKGKYEKNIFHREIDTGWSEDIVEKLFNKSDYRKKLQFQILDTIEGILSDICEKTLDEHNLPLVASTLKRNEIGRHLEANSELDPNCANKAIPTLLVSKSCVAMISNDMVNIVLQNLTYAVMLGINAKDSISPRLPLTFCGALPKAECQQSPVKNSMNKRKRERFLFARKGRNVQLKSAYSDDNQTTIFKKQDTKQSAPDPCEEDAHFITKTILNRLKSFATERIDLILTLDTQTRGKPYIGPKFPNCKQDDSIFLESNQMPSDVTILKISTAKTILSQEVTDDTLANYKGKHGPAIHISEASLKEYADIIASTILMLIKNDVDLEIQKMNSYPNNASSQANIIVSETVNNILKSLQDKISLKASSSYSKQNSSLFTQPAVQNEILPGQRKVEDNTELSLFSEYPDQNQIISEAEYLRMVLEEIFRNVESGQKKTTALLSAVKEILKKIYRRVMEDVDNRPPFNELPYFTSDSKIKVAAATRKTALQSHISSAANDTVESVFRKMFSIVTTCLCENNETRGELDASGSDELQMNPSCFRGLKQAETRSILPDHVIPQVYPYTDIRSVTSSENILLQFSPLQVGEELVQMVLKKITNFALLSLEESLSPKVQSDEIRSLRPSSYKVSPKGSPMASFRTNFIRKSKVTSLPKFKTKPQQGPSGAKAKSKTKLGPEEKTLRGSWSKTAIGLPHQLSTADAKNPLVRTKLPTAELKMYAKDIVSNILETIVNEFQNVRHNGALVNVNALPSDQIVTASEIVNAVLQGLYATKNNNLANPIKGSYSDLKFSQSNFSTISLANPETHFSLENVSPKIKKIFPKEDIFKQMFDKWQTESSDMENEKYKLLMIAETVLNEISMKAKELEQSVSFLSLSPLGACESRYHNFKRAASRAECSQAQINIFGQEIVEKLFGKLELCFLAQMFITDSKETLENKKETTARSKCGSLRTKSPNNVSTYNTKLKDQKLGGTSHQIAQDIMEGVLNIFESFADLQFKHVFTYAFTEIVKIPIENFFGVQQKPLMKTILPKLQPLNKFPDESKSSSMISQENTQNTLQQLHSFHSELLTYTASTVNNMLGIIKNKLDKEKCQVEPSLISVFEENIVASQIISTLMDQCTHVYELMIKSYLKENLCQGAENAYNANWPEFATGMGMSTSKSKGVSCRDDPPQIPGFLFYSEEDMKIKDKSSSKIPLYVRYSAGDRTKTTEPMEGLESELKPSYSRSETQCLSHFDQALEGNSSLPKGSVLQKPSQKSSDSVQAALEHPMSFREMEEGENQRVLHYEPPKSIVKPNQIQTTISPLKICLAAENIVNTMLLTYGLSSQTPHTNESTETMRPFFVSKARPSSVMSEEQKDEESLLKMWGKGISYKTGEKNKSLGASGADFTLLEKRKSRYPKLEKIVTLEEVEVIAFSDQELGPHEIYLVARYVTTSVVTHFKNFETRGPLDEKVSIASTLLRKKYESKQPLRSTNSDSSLKQFCEHLAELVIFYIISSISDCTEDGGTKQNSLENQDATFSKVILVYSEVFESRSISIRGLALSISEIIIQILCNNDILKADITQQMVSMKTKYIYCARTATADFDNLFQDLKVGVIHVLCKEIGINHQPDSNGGNKSLSMLKSHSLPIHNKTKTMKRQTGPRGWKSAPTHRINQVVQKNKLNSLACKLDTLVGSLKTHESKEVVNKVFNIVFDLFSPDECPNWDMDSGKTARKTFLSSNIQQSHRIPRNDLGLSPKSVFLLNAVCEKLIRTLLEECTTNSFLTNGTFSDEIPAEHQLFNILQNVEDFCRGTMDYGSPFEGYDMLDLWENLAEINQESMLSIISHSLVKSLMEKLSHGVEQPPGSPPFTNKHLTYRTRERLPSFPKAQRPELKESRHDKVSVRFMNYDSKPLIGPLNNLRVVRSKMQAPFGKQFSGKFACLPPLQKPGKKQVNTATLLNMQPPGGMSTGVYSATFLEEIIADIFLNLSTSLQGKNVNITEAQLNEMNVLDVNSVVNEFKNARVTVLRGVEERIYFPPIYKETVSKIVDSVYNDVSWEYTLKVTCGSHLAQATTSIAEQITNGILKESVDYQLPLCFVGKLMPNSYYPLKAENILQKLQNNLRELNYQGLHSASYTTVLSHSLLEDVIRKLLAQLVSPPSEASCLGKKYLMTSDFNEISTCIIDQILLAISKHKIWLTKYDYQHLYTEKNLQNMVESVYNNILQMSDSLVSIQKSILSQSPIMVDRMASLIIQEIIENHLQPFLCGAGLPRLMTPLDEISNMVTEVLNEVTESHRPQKPSSLGMDFYPNAFVEEIVVRLLPKIFNRRYNTERELDKMTPKIINSINDHFNKAKICILRDGQEQSFTTVDIDTVDELVNSVYENVLKQHELAPEVDNKKLIDSDILAENITNLIVAAISDYLFHPLFSGDLSASTYATLTAENTIQNLFSGISESTKPSQHLSPYNTLLPYTFLEDIIRELLSRIFPSVSNMVPYSETAKDRSGINCSEISSKLISDIRMKVSQHEIRFSKDEETKSVYSEEYAQYLVDSVFRSILQNSGSQEAVEHDIISSNSVLIDRIAGFTIKNICQQHLHPFVYGSTLLPSSYTYFDDVRRQHFFASVYSSSFLEDVISGVLGNIFHRVLGIVQTKSIRDSEKELLETAEKLIYLITEEFSKAQVSILENTVEQLCLPRVDRDIVIEIIDMAYSKVLQEYELEPDKDFLSDTKTLAEKVTKIILTEVFAFQIHPDFIAHLPFKSYSKLNADVLIKRVHYAISKSRLRRQTCTRYTTILSHTHLEKIVTQVLSQISPLNCSDEEPDLLQSEFSNTVVRLIDEVKSIISKHAICIIKHGNEKQNVISGKDVQAMVDAIYADISHSNLYQSLTKDKKGISNIPVTKIASYIIKEIFNHHLELFLSGDKALPSGTVDQTSQQRAIDPKQRELSFIVNSAVFLEEVISELLCKILYVFSHNVVAAENPHKAEVYITDIVTTLVKSIVLEFTTSEILVSDHLDENLYFSEGYNEMVTKIVNLIYEKILDDYKSLVHIYRAIQSDAVSYGKIIYHLLLGEIYDYQVESLVSGELATSSYSSLQEENIIRNVLDTINDDSHVLPSCITVLPHALLEDVIYKLLAYIFPSSETETELNEEEVPPDYEFVNAASNLTEEIITEISEHEIRLAAAEENVENMQLGATENFIDSICNNIMKKFKFKDEAQKDTCKKGGSFLRRIAGFIMKEIVDHHLQPFLCDEESSPNDLPKNDQVIEPWNPSKEKLQSFPQSSVYSATFLEDVIIDLVHKFCNLPSIAENPKDKEISERDFMGTAIKFANALIGEFRKSEIKVLANAEEMFLFPPIDKETVNKVSDSVYDEVIEIYGSNNVQKDDRSDVVIEMIAALAKKAISAFKIQPLFWGDWSSTLFSFLAVDDIIQRFQHLPYKTFTRKNGSFKGNPVSSVEQSSMLTSLTSGLKDKMETLEIGRGAFNGKENFKKEETSMKTGSIHEPIFATITSITKSKVTTLGSELAESVANKKKGDEKKRESLIGKGNEKVPKVTSAKSKDTQGPDVCTALIKNEIKKKDSLARKDKKRQGDAVYKCLSPATNDTKEKVVLEPDFKIDDKKKSDKKRESSLEKEDKPFELPSLKSKVRNREIQGKMRDSPAYRVPYDKQILHPKHVQNVTESIDRNVLEISSIQEPVDNSKSQNPLGDKAASVTQADGKDFAQPASRNSAKQNAPEKEDENEKSKDKEIKSKPSKPDNPQNPPENNPGIFPANFLEVISEIVKLIFSSSPGIDDTCQNVTNNVNQAELYDTAMKPTDSLLKEVSDAQIKVVNPDQGSQLLSPADKVSSLHKVTLRQKEPSVDKAPPEKKLIMDKIPPMHKMAPATKTPSSDEASFMDKIPSIDKTLVNKIAHSSICNIFQEYRSQDSICKDISSNGENLARKLANAVIEEIFQHQLNLPLYDEVPASVCLPLESKGVMKKVHKVVQTACKECQTSSPYTIMLPYEFLESIISSLLSKIFSTVANTKAEISEDNLYPELDFLQMKLVSTIMTEISNDEDMTIEYVESLHPNDYEIIQVVVQTIYNNLLPQFGTQECIRNCVKSGCKILSETIVNLVVQEVAGNQLQNYFSGELTPHQCTEVDNVVENILKDVIQTAEIPQSQPSWAYKLPFNIMEEIAINFLSKLLFVFPKADKEQNNSLNSQMQKIISKILNSFQEYISKSHITVVPEATESPTVSLADSATIEKVVTSVYNSVLKRSGSHSSMYKDLMGRSNVLSDTIGFLMVKEISNSEFHPLVEEEASSFELVLEAVKITEKVVKIIDDLKLKKKPSSEKEAVLDARILEETLAFFLAKLIKLPSASSKDAKNLSKPELKNIASQLAKSVAAEISRNNISVVTANPEEKFLSPESIEMISQMADSVYNHVLQQSGTHEELYYNMKGANNVFRKEVASLIISKVLNFPVETISPKDSCAVLFGDLDIGRIVEKVHGNTVTMKRELEQKALDQDLSEEEFPIKIIPHHKKRPINIDPDIVAEHLGVISIKTQSLEKLQMECLARTGHSIEALRRMSARGSSYSKDVPDAGKRKREKRISLDEAGRLNVKPLETASRNSFQNLIKPDITKVELLKDVQSKKDLIIRLVAHDIEQEESKNKVEEGLTSDEDEVVLQEVGKEKFPEGPFEDQVKEDVKPTASTVAFPKPLMSKSNLKKCLSLGKSCHPKSSVTTTNTKASPTQWPESEETQIRKILSKADVTTLESSTDTDSSFWGRKTSLSVEEMKSSTKPSSTNLHQIMSTSSYNEEALPSFSSVDDNSLPDPSAKITEDSLECPDLENASSIKFTTLFQRESALAGLHSSNDDIPDADKPSTSKQGSEMMRKVSSALPKVFSICNASAPQTPSPSPLSRTEAEATAPDISEHADLPQKINGL</sequence>
<feature type="region of interest" description="Disordered" evidence="2">
    <location>
        <begin position="1682"/>
        <end position="1710"/>
    </location>
</feature>
<feature type="compositionally biased region" description="Basic and acidic residues" evidence="2">
    <location>
        <begin position="631"/>
        <end position="647"/>
    </location>
</feature>
<dbReference type="RefSeq" id="XP_070461479.1">
    <property type="nucleotide sequence ID" value="XM_070605378.1"/>
</dbReference>
<feature type="region of interest" description="Disordered" evidence="2">
    <location>
        <begin position="922"/>
        <end position="955"/>
    </location>
</feature>
<feature type="compositionally biased region" description="Basic and acidic residues" evidence="2">
    <location>
        <begin position="414"/>
        <end position="425"/>
    </location>
</feature>
<evidence type="ECO:0000256" key="1">
    <source>
        <dbReference type="SAM" id="Coils"/>
    </source>
</evidence>
<dbReference type="InterPro" id="IPR038891">
    <property type="entry name" value="FSIP2"/>
</dbReference>
<keyword evidence="1" id="KW-0175">Coiled coil</keyword>